<comment type="caution">
    <text evidence="1">The sequence shown here is derived from an EMBL/GenBank/DDBJ whole genome shotgun (WGS) entry which is preliminary data.</text>
</comment>
<dbReference type="Proteomes" id="UP000886501">
    <property type="component" value="Unassembled WGS sequence"/>
</dbReference>
<reference evidence="1" key="2">
    <citation type="journal article" date="2020" name="Nat. Commun.">
        <title>Large-scale genome sequencing of mycorrhizal fungi provides insights into the early evolution of symbiotic traits.</title>
        <authorList>
            <person name="Miyauchi S."/>
            <person name="Kiss E."/>
            <person name="Kuo A."/>
            <person name="Drula E."/>
            <person name="Kohler A."/>
            <person name="Sanchez-Garcia M."/>
            <person name="Morin E."/>
            <person name="Andreopoulos B."/>
            <person name="Barry K.W."/>
            <person name="Bonito G."/>
            <person name="Buee M."/>
            <person name="Carver A."/>
            <person name="Chen C."/>
            <person name="Cichocki N."/>
            <person name="Clum A."/>
            <person name="Culley D."/>
            <person name="Crous P.W."/>
            <person name="Fauchery L."/>
            <person name="Girlanda M."/>
            <person name="Hayes R.D."/>
            <person name="Keri Z."/>
            <person name="LaButti K."/>
            <person name="Lipzen A."/>
            <person name="Lombard V."/>
            <person name="Magnuson J."/>
            <person name="Maillard F."/>
            <person name="Murat C."/>
            <person name="Nolan M."/>
            <person name="Ohm R.A."/>
            <person name="Pangilinan J."/>
            <person name="Pereira M.F."/>
            <person name="Perotto S."/>
            <person name="Peter M."/>
            <person name="Pfister S."/>
            <person name="Riley R."/>
            <person name="Sitrit Y."/>
            <person name="Stielow J.B."/>
            <person name="Szollosi G."/>
            <person name="Zifcakova L."/>
            <person name="Stursova M."/>
            <person name="Spatafora J.W."/>
            <person name="Tedersoo L."/>
            <person name="Vaario L.M."/>
            <person name="Yamada A."/>
            <person name="Yan M."/>
            <person name="Wang P."/>
            <person name="Xu J."/>
            <person name="Bruns T."/>
            <person name="Baldrian P."/>
            <person name="Vilgalys R."/>
            <person name="Dunand C."/>
            <person name="Henrissat B."/>
            <person name="Grigoriev I.V."/>
            <person name="Hibbett D."/>
            <person name="Nagy L.G."/>
            <person name="Martin F.M."/>
        </authorList>
    </citation>
    <scope>NUCLEOTIDE SEQUENCE</scope>
    <source>
        <strain evidence="1">P2</strain>
    </source>
</reference>
<evidence type="ECO:0000313" key="2">
    <source>
        <dbReference type="Proteomes" id="UP000886501"/>
    </source>
</evidence>
<protein>
    <submittedName>
        <fullName evidence="1">Uncharacterized protein</fullName>
    </submittedName>
</protein>
<sequence>PDHEMDNHRLRTWLQLHLATDASAVTNLPFVLKSLTEDDFLSQAHVQKWTIRINSLIHSKDPGARWAGLSIALRTATLSRGIMNECAHGWITATLPTLFKNETLPCIKACIRLIRFIFSSNAGHAEFQRQVILPNIVKFSQALIEISGKYESEKLKVLCLETLAQLVLLFPSSHKQLHASLSTLTLEYLNGSSPAPSPKKLMTAASKLYAVLPCTGGKVGASNLWRKSVDETLDFTQGALSWLKADFQGVDSLMADNPPTQEDPMIYIPLNLDRLCAGITVLCYLLSSPTPRPVQVPMGQLSRLCITLLSCDATEQSGDYVDSSLIDMRGSTLPAIWEIAADLTECLLTRYAVYLLPNMSQILSCVAHHLERKRSPLHTLPFLRILVAACAHSRAMSNAILANRLVRAIIPYLTKPILPQLETRNVEVTDAGGSSKRKGKKRARGYEGDEVFKTNPGVLLAWPHEERVVMLSIEALRLLSRDTGISPEVYSVSSRLLLSLFLHLSRLPPSLISKDLTFHNKLSSKLQNVCIELASTKSAALGRALPLLMNLFEQSVNVPWDRAESSGILDILLHPKLPPLVRPLPPMENISLFRVEESEVERKLRIMLGLASSEDPEPVVSAQEPSREPESTAQVVETTHLPSSVPDPAPPILDSSNPPTKPPNDMQVDQTNTPPIIDAPQDQTPVKGVPSVLDPTPSTIRPNERPPLVSEPPQPPSWSHIGFVGDEDEEEDEEIPSINMESDSD</sequence>
<organism evidence="1 2">
    <name type="scientific">Thelephora ganbajun</name>
    <name type="common">Ganba fungus</name>
    <dbReference type="NCBI Taxonomy" id="370292"/>
    <lineage>
        <taxon>Eukaryota</taxon>
        <taxon>Fungi</taxon>
        <taxon>Dikarya</taxon>
        <taxon>Basidiomycota</taxon>
        <taxon>Agaricomycotina</taxon>
        <taxon>Agaricomycetes</taxon>
        <taxon>Thelephorales</taxon>
        <taxon>Thelephoraceae</taxon>
        <taxon>Thelephora</taxon>
    </lineage>
</organism>
<dbReference type="EMBL" id="MU118065">
    <property type="protein sequence ID" value="KAF9646174.1"/>
    <property type="molecule type" value="Genomic_DNA"/>
</dbReference>
<gene>
    <name evidence="1" type="ORF">BDM02DRAFT_3100296</name>
</gene>
<proteinExistence type="predicted"/>
<name>A0ACB6Z9J3_THEGA</name>
<reference evidence="1" key="1">
    <citation type="submission" date="2019-10" db="EMBL/GenBank/DDBJ databases">
        <authorList>
            <consortium name="DOE Joint Genome Institute"/>
            <person name="Kuo A."/>
            <person name="Miyauchi S."/>
            <person name="Kiss E."/>
            <person name="Drula E."/>
            <person name="Kohler A."/>
            <person name="Sanchez-Garcia M."/>
            <person name="Andreopoulos B."/>
            <person name="Barry K.W."/>
            <person name="Bonito G."/>
            <person name="Buee M."/>
            <person name="Carver A."/>
            <person name="Chen C."/>
            <person name="Cichocki N."/>
            <person name="Clum A."/>
            <person name="Culley D."/>
            <person name="Crous P.W."/>
            <person name="Fauchery L."/>
            <person name="Girlanda M."/>
            <person name="Hayes R."/>
            <person name="Keri Z."/>
            <person name="Labutti K."/>
            <person name="Lipzen A."/>
            <person name="Lombard V."/>
            <person name="Magnuson J."/>
            <person name="Maillard F."/>
            <person name="Morin E."/>
            <person name="Murat C."/>
            <person name="Nolan M."/>
            <person name="Ohm R."/>
            <person name="Pangilinan J."/>
            <person name="Pereira M."/>
            <person name="Perotto S."/>
            <person name="Peter M."/>
            <person name="Riley R."/>
            <person name="Sitrit Y."/>
            <person name="Stielow B."/>
            <person name="Szollosi G."/>
            <person name="Zifcakova L."/>
            <person name="Stursova M."/>
            <person name="Spatafora J.W."/>
            <person name="Tedersoo L."/>
            <person name="Vaario L.-M."/>
            <person name="Yamada A."/>
            <person name="Yan M."/>
            <person name="Wang P."/>
            <person name="Xu J."/>
            <person name="Bruns T."/>
            <person name="Baldrian P."/>
            <person name="Vilgalys R."/>
            <person name="Henrissat B."/>
            <person name="Grigoriev I.V."/>
            <person name="Hibbett D."/>
            <person name="Nagy L.G."/>
            <person name="Martin F.M."/>
        </authorList>
    </citation>
    <scope>NUCLEOTIDE SEQUENCE</scope>
    <source>
        <strain evidence="1">P2</strain>
    </source>
</reference>
<evidence type="ECO:0000313" key="1">
    <source>
        <dbReference type="EMBL" id="KAF9646174.1"/>
    </source>
</evidence>
<feature type="non-terminal residue" evidence="1">
    <location>
        <position position="1"/>
    </location>
</feature>
<keyword evidence="2" id="KW-1185">Reference proteome</keyword>
<accession>A0ACB6Z9J3</accession>